<dbReference type="OrthoDB" id="3654490at2"/>
<dbReference type="AlphaFoldDB" id="A0A1V4D3F6"/>
<dbReference type="SUPFAM" id="SSF52200">
    <property type="entry name" value="Toll/Interleukin receptor TIR domain"/>
    <property type="match status" value="1"/>
</dbReference>
<evidence type="ECO:0000256" key="1">
    <source>
        <dbReference type="SAM" id="MobiDB-lite"/>
    </source>
</evidence>
<keyword evidence="4" id="KW-1185">Reference proteome</keyword>
<evidence type="ECO:0000259" key="2">
    <source>
        <dbReference type="PROSITE" id="PS50104"/>
    </source>
</evidence>
<dbReference type="PROSITE" id="PS50104">
    <property type="entry name" value="TIR"/>
    <property type="match status" value="1"/>
</dbReference>
<organism evidence="3 4">
    <name type="scientific">Streptomyces antioxidans</name>
    <dbReference type="NCBI Taxonomy" id="1507734"/>
    <lineage>
        <taxon>Bacteria</taxon>
        <taxon>Bacillati</taxon>
        <taxon>Actinomycetota</taxon>
        <taxon>Actinomycetes</taxon>
        <taxon>Kitasatosporales</taxon>
        <taxon>Streptomycetaceae</taxon>
        <taxon>Streptomyces</taxon>
    </lineage>
</organism>
<dbReference type="Gene3D" id="3.40.50.10140">
    <property type="entry name" value="Toll/interleukin-1 receptor homology (TIR) domain"/>
    <property type="match status" value="1"/>
</dbReference>
<name>A0A1V4D3F6_9ACTN</name>
<accession>A0A1V4D3F6</accession>
<comment type="caution">
    <text evidence="3">The sequence shown here is derived from an EMBL/GenBank/DDBJ whole genome shotgun (WGS) entry which is preliminary data.</text>
</comment>
<gene>
    <name evidence="3" type="ORF">VT50_0218675</name>
</gene>
<dbReference type="RefSeq" id="WP_046087477.1">
    <property type="nucleotide sequence ID" value="NZ_LAKD02000046.1"/>
</dbReference>
<feature type="compositionally biased region" description="Basic and acidic residues" evidence="1">
    <location>
        <begin position="237"/>
        <end position="249"/>
    </location>
</feature>
<feature type="domain" description="TIR" evidence="2">
    <location>
        <begin position="1"/>
        <end position="133"/>
    </location>
</feature>
<feature type="region of interest" description="Disordered" evidence="1">
    <location>
        <begin position="154"/>
        <end position="211"/>
    </location>
</feature>
<proteinExistence type="predicted"/>
<dbReference type="InterPro" id="IPR000157">
    <property type="entry name" value="TIR_dom"/>
</dbReference>
<dbReference type="InterPro" id="IPR035897">
    <property type="entry name" value="Toll_tir_struct_dom_sf"/>
</dbReference>
<protein>
    <submittedName>
        <fullName evidence="3">TIR domain-containing protein</fullName>
    </submittedName>
</protein>
<feature type="region of interest" description="Disordered" evidence="1">
    <location>
        <begin position="229"/>
        <end position="249"/>
    </location>
</feature>
<dbReference type="GO" id="GO:0007165">
    <property type="term" value="P:signal transduction"/>
    <property type="evidence" value="ECO:0007669"/>
    <property type="project" value="InterPro"/>
</dbReference>
<dbReference type="Proteomes" id="UP000033615">
    <property type="component" value="Unassembled WGS sequence"/>
</dbReference>
<dbReference type="EMBL" id="LAKD02000046">
    <property type="protein sequence ID" value="OPF78600.1"/>
    <property type="molecule type" value="Genomic_DNA"/>
</dbReference>
<reference evidence="3" key="1">
    <citation type="submission" date="2016-12" db="EMBL/GenBank/DDBJ databases">
        <title>Genome sequence of Streptomyces antioxidans MUSC 164.</title>
        <authorList>
            <person name="Lee L.-H."/>
            <person name="Ser H.-L."/>
        </authorList>
    </citation>
    <scope>NUCLEOTIDE SEQUENCE [LARGE SCALE GENOMIC DNA]</scope>
    <source>
        <strain evidence="3">MUSC 164</strain>
    </source>
</reference>
<evidence type="ECO:0000313" key="4">
    <source>
        <dbReference type="Proteomes" id="UP000033615"/>
    </source>
</evidence>
<sequence>MAEVFINYRTGDGEKTAALIKRELSYRFGENSAFRASESIPPGARYPEELLRNVRRSALLLAVIGSAWTRFAELRGADDWVRREILEAFECGVPVVPVLEGRKTERLNEADLPPELERLAEVQSVRLDMQNAVADLRRLGDVVADMVPSLKAHERHDRLSPGADAVSNATGEVNGPVVQSRDITGDVGTVIKDSSGPVHTGKGDIYNNSRHISGGRHFSGDGMTYFEGDNQGGIHQRFGDGPRREDDDR</sequence>
<evidence type="ECO:0000313" key="3">
    <source>
        <dbReference type="EMBL" id="OPF78600.1"/>
    </source>
</evidence>